<dbReference type="EMBL" id="CP054856">
    <property type="protein sequence ID" value="QVM85302.1"/>
    <property type="molecule type" value="Genomic_DNA"/>
</dbReference>
<dbReference type="Proteomes" id="UP000677126">
    <property type="component" value="Chromosome"/>
</dbReference>
<protein>
    <recommendedName>
        <fullName evidence="3">DUF1565 domain-containing protein</fullName>
    </recommendedName>
</protein>
<dbReference type="RefSeq" id="WP_213500938.1">
    <property type="nucleotide sequence ID" value="NZ_CP054856.1"/>
</dbReference>
<proteinExistence type="predicted"/>
<evidence type="ECO:0008006" key="3">
    <source>
        <dbReference type="Google" id="ProtNLM"/>
    </source>
</evidence>
<dbReference type="SUPFAM" id="SSF51126">
    <property type="entry name" value="Pectin lyase-like"/>
    <property type="match status" value="1"/>
</dbReference>
<dbReference type="InterPro" id="IPR012334">
    <property type="entry name" value="Pectin_lyas_fold"/>
</dbReference>
<name>A0ABX8E803_9SPHN</name>
<evidence type="ECO:0000313" key="2">
    <source>
        <dbReference type="Proteomes" id="UP000677126"/>
    </source>
</evidence>
<gene>
    <name evidence="1" type="ORF">HT578_17815</name>
</gene>
<reference evidence="1 2" key="1">
    <citation type="journal article" date="2021" name="Int. J. Syst. Evol. Microbiol.">
        <title>Novosphingobium decolorationis sp. nov., an aniline blue-decolourizing bacterium isolated from East Pacific sediment.</title>
        <authorList>
            <person name="Chen X."/>
            <person name="Dong B."/>
            <person name="Chen T."/>
            <person name="Ren N."/>
            <person name="Wang J."/>
            <person name="Xu Y."/>
            <person name="Yang J."/>
            <person name="Zhu S."/>
            <person name="Chen J."/>
        </authorList>
    </citation>
    <scope>NUCLEOTIDE SEQUENCE [LARGE SCALE GENOMIC DNA]</scope>
    <source>
        <strain evidence="1 2">502str22</strain>
    </source>
</reference>
<keyword evidence="2" id="KW-1185">Reference proteome</keyword>
<dbReference type="InterPro" id="IPR011050">
    <property type="entry name" value="Pectin_lyase_fold/virulence"/>
</dbReference>
<sequence>MADGIAVDDLSLSTVDTAPVQVFAGTTILGAYASIAEAKAAIAASEIAGDTLFIETTGSTDGFFHVVPGMSIQAALDASGDGDTIDIAAGSYAENLVVGTAVNLVGAQTSEGEPAVTIGTGAGTTLLVTADAASGTLDIANIAANGGAVGVSVATSAQLAGLTQASYDVTGPIGNVVLDGVHVTGDYDKPQLMV</sequence>
<dbReference type="Gene3D" id="2.160.20.10">
    <property type="entry name" value="Single-stranded right-handed beta-helix, Pectin lyase-like"/>
    <property type="match status" value="1"/>
</dbReference>
<evidence type="ECO:0000313" key="1">
    <source>
        <dbReference type="EMBL" id="QVM85302.1"/>
    </source>
</evidence>
<accession>A0ABX8E803</accession>
<organism evidence="1 2">
    <name type="scientific">Novosphingobium decolorationis</name>
    <dbReference type="NCBI Taxonomy" id="2698673"/>
    <lineage>
        <taxon>Bacteria</taxon>
        <taxon>Pseudomonadati</taxon>
        <taxon>Pseudomonadota</taxon>
        <taxon>Alphaproteobacteria</taxon>
        <taxon>Sphingomonadales</taxon>
        <taxon>Sphingomonadaceae</taxon>
        <taxon>Novosphingobium</taxon>
    </lineage>
</organism>